<feature type="domain" description="Chromo" evidence="17">
    <location>
        <begin position="360"/>
        <end position="420"/>
    </location>
</feature>
<dbReference type="GO" id="GO:0005634">
    <property type="term" value="C:nucleus"/>
    <property type="evidence" value="ECO:0007669"/>
    <property type="project" value="UniProtKB-SubCell"/>
</dbReference>
<dbReference type="InterPro" id="IPR001650">
    <property type="entry name" value="Helicase_C-like"/>
</dbReference>
<evidence type="ECO:0000256" key="5">
    <source>
        <dbReference type="ARBA" id="ARBA00022737"/>
    </source>
</evidence>
<sequence length="1590" mass="184192">MNNDGQLVGLVTLVAGTMLPSMNSKGFKLQNLSEEEFSDTDFDNKLNSDGSASPSSSERKWKSDSSDYDSETDKEEIPRSKSLAALRSQKQSTRRPRTKLNPGLNKRKINSYSSNSDDEYTSKSRNLRQRLQTVSYKEESEKSDSDNYDSETDKEEIPHSKSLAALRRQKQPTRRPTIKLNLRFNKRKNDSYSANSDDEDASKSRNTRRRLQTVCYKEESEKSDSDDYLIKEEVEEKEEPSYTSETIEKVLSRRQGKIGAVGNITTIYAIEEEGDPNIDCDPNEKETQFLIKWKGWSHIHNTWESMNSLLDQEVKGLKKIDNFVKRENSVSAWCNQMTPEDYEYYECQLELQQDLLKSYNIVERIIGESKNLEQEEYYVKWQSLPYSDATWEVASLIERMWPQKIKEFRDREGSKRTPSKACRALKYRPKFVQLSEQPEYFGGYDEKLILRDYQLYGVNWLIHSWCKDNSVILADEMGLGKTIQTICFLNYLFHNHQMHGPFLVVVPLSTMPSWQREFSLWAPDINIVTYIGDVESRNIIRETEWCYESSKRLKFNAILTTYEIVLKDSSLLNSLSWAVLLVDEAHRLKNDDSLLYKALQRFDTNQRLLITGTPLQNNLKELWALLHFIMPAKFNNWEEFEHMHDNAASKGYTKLHRQLEPYILRRVKKDVEKSLPTKVEQILSVEMTPVQKKYYKWILTKNFNALRNGSKKSFTTFLNIMIELKKCCNHALLTKPQENEITADDNLQSLLRGSGKLMLLDKLLLRLKETGHRVLIFSQMVRMLDILAEYLSYRRLSFQRLDGSIKGDVRRQALEHFNAEGSQDFCFLLSTRAGGLGINLATADTVIIFDSDWNPQNDLQAQARAHRIGQKNQVNIYRLVTKKSIEEEIVERAKQKMVLDHLVIQRMDTTGHTVLDKKAKNASIPFNKDELAAILKFGAEELFKDDTGANEEPFCDIDDILRRAEIRDEAPTTVGNELLSAFKVASFTFDEEKDIAEKSPKAQNEQKNKEWEEIIPESLRKKVEDEKKAKEIGDLSLPPRSKKTLQKVSQEGKRKKDESDDSSDEDQPRKRVRPHIETKEVVKKPFTNAEIRKLIKSCKRFPNPMKRIDAVAGDADLQKKPKSELKIIIQMLYDRCKEACNSEHTEKESDATNDNGIKKKIREPLIKVGGVTVNAKSVLACSEELDILDDIIPSDEEERSKFTLDLKHVKSANFDFDWDITDDSKLLIGIYLYGLGSWEAIKIDTALGLSDKILSNENKKPQAKHLLTRSEYLLRMLKKTQVVIKGEPKPKKARKVKEGKSREIIVDNSTDYVNKKKIDSATNYDEKLKSKKDLTNDLIKSGLTSSHKKEKKPKIATKTGPMHFTANSEPKAVNVDDIVELPKEKFLKCKEKMRPVKKVLKALDDPEEKKNELCYVNHMQKCLIEIGSHICNCLEKYKDPDKIREWRRNLWFFVSKFTEFDYKQLLKMYRRGLHIIEKLEKYNKVKDRNKNKDEIRNKSKEDKKLRKNMETEDSLAPLKRKSRHIDDLEKTSKKQKTSNSNSGALSTITPPSSSNSSNATTSYDQSSNQYDANYNHHRKRSNFSCTKSYY</sequence>
<dbReference type="GO" id="GO:0005524">
    <property type="term" value="F:ATP binding"/>
    <property type="evidence" value="ECO:0007669"/>
    <property type="project" value="UniProtKB-KW"/>
</dbReference>
<dbReference type="GO" id="GO:0042393">
    <property type="term" value="F:histone binding"/>
    <property type="evidence" value="ECO:0007669"/>
    <property type="project" value="TreeGrafter"/>
</dbReference>
<dbReference type="SMART" id="SM00490">
    <property type="entry name" value="HELICc"/>
    <property type="match status" value="1"/>
</dbReference>
<accession>A0A6G0Z5R1</accession>
<feature type="compositionally biased region" description="Basic and acidic residues" evidence="16">
    <location>
        <begin position="1490"/>
        <end position="1510"/>
    </location>
</feature>
<evidence type="ECO:0000256" key="3">
    <source>
        <dbReference type="ARBA" id="ARBA00007025"/>
    </source>
</evidence>
<comment type="catalytic activity">
    <reaction evidence="13">
        <text>ATP + H2O = ADP + phosphate + H(+)</text>
        <dbReference type="Rhea" id="RHEA:13065"/>
        <dbReference type="ChEBI" id="CHEBI:15377"/>
        <dbReference type="ChEBI" id="CHEBI:15378"/>
        <dbReference type="ChEBI" id="CHEBI:30616"/>
        <dbReference type="ChEBI" id="CHEBI:43474"/>
        <dbReference type="ChEBI" id="CHEBI:456216"/>
    </reaction>
</comment>
<evidence type="ECO:0000256" key="4">
    <source>
        <dbReference type="ARBA" id="ARBA00022454"/>
    </source>
</evidence>
<feature type="region of interest" description="Disordered" evidence="16">
    <location>
        <begin position="1490"/>
        <end position="1575"/>
    </location>
</feature>
<keyword evidence="5" id="KW-0677">Repeat</keyword>
<comment type="subcellular location">
    <subcellularLocation>
        <location evidence="2">Chromosome</location>
    </subcellularLocation>
    <subcellularLocation>
        <location evidence="1">Nucleus</location>
    </subcellularLocation>
</comment>
<feature type="compositionally biased region" description="Basic and acidic residues" evidence="16">
    <location>
        <begin position="1066"/>
        <end position="1078"/>
    </location>
</feature>
<dbReference type="PANTHER" id="PTHR45623">
    <property type="entry name" value="CHROMODOMAIN-HELICASE-DNA-BINDING PROTEIN 3-RELATED-RELATED"/>
    <property type="match status" value="1"/>
</dbReference>
<feature type="compositionally biased region" description="Basic and acidic residues" evidence="16">
    <location>
        <begin position="136"/>
        <end position="145"/>
    </location>
</feature>
<evidence type="ECO:0000259" key="19">
    <source>
        <dbReference type="PROSITE" id="PS51194"/>
    </source>
</evidence>
<dbReference type="SUPFAM" id="SSF52540">
    <property type="entry name" value="P-loop containing nucleoside triphosphate hydrolases"/>
    <property type="match status" value="2"/>
</dbReference>
<protein>
    <recommendedName>
        <fullName evidence="14">Chromodomain-helicase-DNA-binding protein 1</fullName>
    </recommendedName>
    <alternativeName>
        <fullName evidence="15">ATP-dependent helicase CHD1</fullName>
    </alternativeName>
</protein>
<dbReference type="PROSITE" id="PS50013">
    <property type="entry name" value="CHROMO_2"/>
    <property type="match status" value="2"/>
</dbReference>
<dbReference type="InterPro" id="IPR000953">
    <property type="entry name" value="Chromo/chromo_shadow_dom"/>
</dbReference>
<dbReference type="Pfam" id="PF00176">
    <property type="entry name" value="SNF2-rel_dom"/>
    <property type="match status" value="1"/>
</dbReference>
<dbReference type="PANTHER" id="PTHR45623:SF14">
    <property type="entry name" value="CHROMODOMAIN-HELICASE-DNA-BINDING PROTEIN 1"/>
    <property type="match status" value="1"/>
</dbReference>
<dbReference type="GO" id="GO:0003682">
    <property type="term" value="F:chromatin binding"/>
    <property type="evidence" value="ECO:0007669"/>
    <property type="project" value="TreeGrafter"/>
</dbReference>
<feature type="compositionally biased region" description="Low complexity" evidence="16">
    <location>
        <begin position="1537"/>
        <end position="1562"/>
    </location>
</feature>
<dbReference type="OrthoDB" id="5857104at2759"/>
<dbReference type="Pfam" id="PF18375">
    <property type="entry name" value="CDH1_2_SANT_HL1"/>
    <property type="match status" value="1"/>
</dbReference>
<dbReference type="FunFam" id="3.40.50.10810:FF:000007">
    <property type="entry name" value="Chromodomain-helicase-DNA-binding protein 2 isoform 1"/>
    <property type="match status" value="1"/>
</dbReference>
<dbReference type="InterPro" id="IPR002464">
    <property type="entry name" value="DNA/RNA_helicase_DEAH_CS"/>
</dbReference>
<evidence type="ECO:0000256" key="14">
    <source>
        <dbReference type="ARBA" id="ARBA00074667"/>
    </source>
</evidence>
<dbReference type="InterPro" id="IPR016197">
    <property type="entry name" value="Chromo-like_dom_sf"/>
</dbReference>
<evidence type="ECO:0000256" key="7">
    <source>
        <dbReference type="ARBA" id="ARBA00022801"/>
    </source>
</evidence>
<feature type="domain" description="Helicase C-terminal" evidence="19">
    <location>
        <begin position="759"/>
        <end position="910"/>
    </location>
</feature>
<dbReference type="GO" id="GO:0003677">
    <property type="term" value="F:DNA binding"/>
    <property type="evidence" value="ECO:0007669"/>
    <property type="project" value="UniProtKB-KW"/>
</dbReference>
<keyword evidence="10 20" id="KW-0238">DNA-binding</keyword>
<feature type="domain" description="Helicase ATP-binding" evidence="18">
    <location>
        <begin position="462"/>
        <end position="632"/>
    </location>
</feature>
<dbReference type="InterPro" id="IPR014001">
    <property type="entry name" value="Helicase_ATP-bd"/>
</dbReference>
<dbReference type="PROSITE" id="PS51194">
    <property type="entry name" value="HELICASE_CTER"/>
    <property type="match status" value="1"/>
</dbReference>
<keyword evidence="7" id="KW-0378">Hydrolase</keyword>
<dbReference type="GO" id="GO:0140658">
    <property type="term" value="F:ATP-dependent chromatin remodeler activity"/>
    <property type="evidence" value="ECO:0007669"/>
    <property type="project" value="TreeGrafter"/>
</dbReference>
<dbReference type="CDD" id="cd18793">
    <property type="entry name" value="SF2_C_SNF"/>
    <property type="match status" value="1"/>
</dbReference>
<dbReference type="GO" id="GO:0034728">
    <property type="term" value="P:nucleosome organization"/>
    <property type="evidence" value="ECO:0007669"/>
    <property type="project" value="TreeGrafter"/>
</dbReference>
<dbReference type="InterPro" id="IPR049730">
    <property type="entry name" value="SNF2/RAD54-like_C"/>
</dbReference>
<dbReference type="SMART" id="SM01176">
    <property type="entry name" value="DUF4208"/>
    <property type="match status" value="1"/>
</dbReference>
<feature type="domain" description="Chromo" evidence="17">
    <location>
        <begin position="245"/>
        <end position="335"/>
    </location>
</feature>
<evidence type="ECO:0000256" key="6">
    <source>
        <dbReference type="ARBA" id="ARBA00022741"/>
    </source>
</evidence>
<dbReference type="EMBL" id="VUJU01001269">
    <property type="protein sequence ID" value="KAF0766076.1"/>
    <property type="molecule type" value="Genomic_DNA"/>
</dbReference>
<keyword evidence="8" id="KW-0067">ATP-binding</keyword>
<evidence type="ECO:0000256" key="13">
    <source>
        <dbReference type="ARBA" id="ARBA00049360"/>
    </source>
</evidence>
<dbReference type="InterPro" id="IPR038718">
    <property type="entry name" value="SNF2-like_sf"/>
</dbReference>
<evidence type="ECO:0000313" key="20">
    <source>
        <dbReference type="EMBL" id="KAF0766076.1"/>
    </source>
</evidence>
<dbReference type="Pfam" id="PF23588">
    <property type="entry name" value="HTH_CHD1_Hrp3"/>
    <property type="match status" value="1"/>
</dbReference>
<dbReference type="Gene3D" id="1.10.10.60">
    <property type="entry name" value="Homeodomain-like"/>
    <property type="match status" value="1"/>
</dbReference>
<name>A0A6G0Z5R1_APHCR</name>
<dbReference type="SMART" id="SM00298">
    <property type="entry name" value="CHROMO"/>
    <property type="match status" value="2"/>
</dbReference>
<evidence type="ECO:0000256" key="12">
    <source>
        <dbReference type="ARBA" id="ARBA00023242"/>
    </source>
</evidence>
<dbReference type="InterPro" id="IPR056302">
    <property type="entry name" value="CHD1-2/Hrp3_HTH"/>
</dbReference>
<dbReference type="PROSITE" id="PS51192">
    <property type="entry name" value="HELICASE_ATP_BIND_1"/>
    <property type="match status" value="1"/>
</dbReference>
<dbReference type="Gene3D" id="2.40.50.40">
    <property type="match status" value="2"/>
</dbReference>
<evidence type="ECO:0000256" key="11">
    <source>
        <dbReference type="ARBA" id="ARBA00023163"/>
    </source>
</evidence>
<dbReference type="CDD" id="cd18666">
    <property type="entry name" value="CD1_tandem_CHD1-2_like"/>
    <property type="match status" value="1"/>
</dbReference>
<evidence type="ECO:0000259" key="18">
    <source>
        <dbReference type="PROSITE" id="PS51192"/>
    </source>
</evidence>
<dbReference type="InterPro" id="IPR040793">
    <property type="entry name" value="CDH1_2_SANT_HL1"/>
</dbReference>
<dbReference type="PROSITE" id="PS00690">
    <property type="entry name" value="DEAH_ATP_HELICASE"/>
    <property type="match status" value="1"/>
</dbReference>
<feature type="compositionally biased region" description="Basic residues" evidence="16">
    <location>
        <begin position="167"/>
        <end position="177"/>
    </location>
</feature>
<dbReference type="Gene3D" id="6.10.140.1440">
    <property type="match status" value="1"/>
</dbReference>
<keyword evidence="6" id="KW-0547">Nucleotide-binding</keyword>
<dbReference type="CDD" id="cd17993">
    <property type="entry name" value="DEXHc_CHD1_2"/>
    <property type="match status" value="1"/>
</dbReference>
<dbReference type="InterPro" id="IPR023780">
    <property type="entry name" value="Chromo_domain"/>
</dbReference>
<keyword evidence="11" id="KW-0804">Transcription</keyword>
<dbReference type="GO" id="GO:0016887">
    <property type="term" value="F:ATP hydrolysis activity"/>
    <property type="evidence" value="ECO:0007669"/>
    <property type="project" value="TreeGrafter"/>
</dbReference>
<gene>
    <name evidence="20" type="ORF">FWK35_00002621</name>
</gene>
<dbReference type="Gene3D" id="3.40.50.300">
    <property type="entry name" value="P-loop containing nucleotide triphosphate hydrolases"/>
    <property type="match status" value="1"/>
</dbReference>
<evidence type="ECO:0000256" key="2">
    <source>
        <dbReference type="ARBA" id="ARBA00004286"/>
    </source>
</evidence>
<evidence type="ECO:0000313" key="21">
    <source>
        <dbReference type="Proteomes" id="UP000478052"/>
    </source>
</evidence>
<dbReference type="PROSITE" id="PS00598">
    <property type="entry name" value="CHROMO_1"/>
    <property type="match status" value="1"/>
</dbReference>
<evidence type="ECO:0000259" key="17">
    <source>
        <dbReference type="PROSITE" id="PS50013"/>
    </source>
</evidence>
<dbReference type="SUPFAM" id="SSF54160">
    <property type="entry name" value="Chromo domain-like"/>
    <property type="match status" value="2"/>
</dbReference>
<dbReference type="Proteomes" id="UP000478052">
    <property type="component" value="Unassembled WGS sequence"/>
</dbReference>
<organism evidence="20 21">
    <name type="scientific">Aphis craccivora</name>
    <name type="common">Cowpea aphid</name>
    <dbReference type="NCBI Taxonomy" id="307492"/>
    <lineage>
        <taxon>Eukaryota</taxon>
        <taxon>Metazoa</taxon>
        <taxon>Ecdysozoa</taxon>
        <taxon>Arthropoda</taxon>
        <taxon>Hexapoda</taxon>
        <taxon>Insecta</taxon>
        <taxon>Pterygota</taxon>
        <taxon>Neoptera</taxon>
        <taxon>Paraneoptera</taxon>
        <taxon>Hemiptera</taxon>
        <taxon>Sternorrhyncha</taxon>
        <taxon>Aphidomorpha</taxon>
        <taxon>Aphidoidea</taxon>
        <taxon>Aphididae</taxon>
        <taxon>Aphidini</taxon>
        <taxon>Aphis</taxon>
        <taxon>Aphis</taxon>
    </lineage>
</organism>
<keyword evidence="9" id="KW-0805">Transcription regulation</keyword>
<dbReference type="GO" id="GO:0004386">
    <property type="term" value="F:helicase activity"/>
    <property type="evidence" value="ECO:0007669"/>
    <property type="project" value="UniProtKB-KW"/>
</dbReference>
<dbReference type="SMART" id="SM00487">
    <property type="entry name" value="DEXDc"/>
    <property type="match status" value="1"/>
</dbReference>
<feature type="region of interest" description="Disordered" evidence="16">
    <location>
        <begin position="1025"/>
        <end position="1078"/>
    </location>
</feature>
<evidence type="ECO:0000256" key="1">
    <source>
        <dbReference type="ARBA" id="ARBA00004123"/>
    </source>
</evidence>
<comment type="similarity">
    <text evidence="3">Belongs to the SNF2/RAD54 helicase family.</text>
</comment>
<dbReference type="Pfam" id="PF13907">
    <property type="entry name" value="CHD1-like_C"/>
    <property type="match status" value="1"/>
</dbReference>
<feature type="region of interest" description="Disordered" evidence="16">
    <location>
        <begin position="36"/>
        <end position="219"/>
    </location>
</feature>
<evidence type="ECO:0000256" key="9">
    <source>
        <dbReference type="ARBA" id="ARBA00023015"/>
    </source>
</evidence>
<dbReference type="Pfam" id="PF00271">
    <property type="entry name" value="Helicase_C"/>
    <property type="match status" value="1"/>
</dbReference>
<dbReference type="InterPro" id="IPR023779">
    <property type="entry name" value="Chromodomain_CS"/>
</dbReference>
<dbReference type="Gene3D" id="3.40.50.10810">
    <property type="entry name" value="Tandem AAA-ATPase domain"/>
    <property type="match status" value="1"/>
</dbReference>
<dbReference type="InterPro" id="IPR027417">
    <property type="entry name" value="P-loop_NTPase"/>
</dbReference>
<keyword evidence="21" id="KW-1185">Reference proteome</keyword>
<dbReference type="GO" id="GO:0000785">
    <property type="term" value="C:chromatin"/>
    <property type="evidence" value="ECO:0007669"/>
    <property type="project" value="TreeGrafter"/>
</dbReference>
<dbReference type="CDD" id="cd18659">
    <property type="entry name" value="CD2_tandem"/>
    <property type="match status" value="1"/>
</dbReference>
<dbReference type="InterPro" id="IPR000330">
    <property type="entry name" value="SNF2_N"/>
</dbReference>
<evidence type="ECO:0000256" key="16">
    <source>
        <dbReference type="SAM" id="MobiDB-lite"/>
    </source>
</evidence>
<dbReference type="InterPro" id="IPR025260">
    <property type="entry name" value="CHD1-like_C"/>
</dbReference>
<feature type="compositionally biased region" description="Polar residues" evidence="16">
    <location>
        <begin position="1563"/>
        <end position="1572"/>
    </location>
</feature>
<evidence type="ECO:0000256" key="15">
    <source>
        <dbReference type="ARBA" id="ARBA00076717"/>
    </source>
</evidence>
<keyword evidence="12" id="KW-0539">Nucleus</keyword>
<dbReference type="FunFam" id="2.40.50.40:FF:000014">
    <property type="entry name" value="Chromodomain-helicase-DNA-binding protein 2 isoform 1"/>
    <property type="match status" value="1"/>
</dbReference>
<proteinExistence type="inferred from homology"/>
<keyword evidence="4" id="KW-0158">Chromosome</keyword>
<keyword evidence="20" id="KW-0347">Helicase</keyword>
<reference evidence="20 21" key="1">
    <citation type="submission" date="2019-08" db="EMBL/GenBank/DDBJ databases">
        <title>Whole genome of Aphis craccivora.</title>
        <authorList>
            <person name="Voronova N.V."/>
            <person name="Shulinski R.S."/>
            <person name="Bandarenka Y.V."/>
            <person name="Zhorov D.G."/>
            <person name="Warner D."/>
        </authorList>
    </citation>
    <scope>NUCLEOTIDE SEQUENCE [LARGE SCALE GENOMIC DNA]</scope>
    <source>
        <strain evidence="20">180601</strain>
        <tissue evidence="20">Whole Body</tissue>
    </source>
</reference>
<comment type="caution">
    <text evidence="20">The sequence shown here is derived from an EMBL/GenBank/DDBJ whole genome shotgun (WGS) entry which is preliminary data.</text>
</comment>
<evidence type="ECO:0000256" key="10">
    <source>
        <dbReference type="ARBA" id="ARBA00023125"/>
    </source>
</evidence>
<evidence type="ECO:0000256" key="8">
    <source>
        <dbReference type="ARBA" id="ARBA00022840"/>
    </source>
</evidence>
<dbReference type="Pfam" id="PF00385">
    <property type="entry name" value="Chromo"/>
    <property type="match status" value="2"/>
</dbReference>
<dbReference type="FunFam" id="3.40.50.300:FF:000130">
    <property type="entry name" value="Chromodomain-helicase-DNA-binding protein 2 isoform 1"/>
    <property type="match status" value="1"/>
</dbReference>